<sequence>MERFHRSSSRVVSSRVQRANRWGYGKQVQSWRPGVSVFVDFISKRIHRATLREAFVGYGKVVDTYIAYNNPGRQKRRYTFAFIRFSNREEALKAVELGNNRRMDGFTIKVFLGNNHAKSIKTGDATVTNKPSIPNLNKKEYCKFTNGRSYKEVLLKENIMKGNGSDFVIPLVESGVNHDRVKPVADPYHFSIPVKELAWMDCCLVGQIKGMYDAGFVEQALISDGFKVKIKISVSCYEDERCWIDADQTKSHEDVQLEEECDEEDSCRQEDFIPKNHEKTAESSPKKVEYLGNSHLFEETCDKKAFLPSEGLYTDVILGSDKLVEIPIVSGSESTKASSGASGPFTPVLDKETGLFSIKPKCLKAQNSWGPNIFRRELDESQARISPTVVFGKTL</sequence>
<dbReference type="SMART" id="SM00360">
    <property type="entry name" value="RRM"/>
    <property type="match status" value="1"/>
</dbReference>
<dbReference type="Pfam" id="PF00076">
    <property type="entry name" value="RRM_1"/>
    <property type="match status" value="1"/>
</dbReference>
<dbReference type="PANTHER" id="PTHR48028">
    <property type="entry name" value="GLYCINE-RICH RNA-BINDING PROTEIN RZ1A"/>
    <property type="match status" value="1"/>
</dbReference>
<dbReference type="CDD" id="cd00590">
    <property type="entry name" value="RRM_SF"/>
    <property type="match status" value="1"/>
</dbReference>
<evidence type="ECO:0000256" key="3">
    <source>
        <dbReference type="ARBA" id="ARBA00022884"/>
    </source>
</evidence>
<evidence type="ECO:0000259" key="7">
    <source>
        <dbReference type="PROSITE" id="PS50102"/>
    </source>
</evidence>
<evidence type="ECO:0000313" key="9">
    <source>
        <dbReference type="Proteomes" id="UP001472677"/>
    </source>
</evidence>
<reference evidence="8 9" key="1">
    <citation type="journal article" date="2024" name="G3 (Bethesda)">
        <title>Genome assembly of Hibiscus sabdariffa L. provides insights into metabolisms of medicinal natural products.</title>
        <authorList>
            <person name="Kim T."/>
        </authorList>
    </citation>
    <scope>NUCLEOTIDE SEQUENCE [LARGE SCALE GENOMIC DNA]</scope>
    <source>
        <strain evidence="8">TK-2024</strain>
        <tissue evidence="8">Old leaves</tissue>
    </source>
</reference>
<evidence type="ECO:0000256" key="1">
    <source>
        <dbReference type="ARBA" id="ARBA00004123"/>
    </source>
</evidence>
<evidence type="ECO:0000256" key="6">
    <source>
        <dbReference type="PROSITE-ProRule" id="PRU00176"/>
    </source>
</evidence>
<evidence type="ECO:0000256" key="4">
    <source>
        <dbReference type="ARBA" id="ARBA00023187"/>
    </source>
</evidence>
<protein>
    <recommendedName>
        <fullName evidence="7">RRM domain-containing protein</fullName>
    </recommendedName>
</protein>
<dbReference type="Proteomes" id="UP001472677">
    <property type="component" value="Unassembled WGS sequence"/>
</dbReference>
<evidence type="ECO:0000256" key="5">
    <source>
        <dbReference type="ARBA" id="ARBA00023242"/>
    </source>
</evidence>
<name>A0ABR2CWI5_9ROSI</name>
<keyword evidence="5" id="KW-0539">Nucleus</keyword>
<keyword evidence="4" id="KW-0508">mRNA splicing</keyword>
<comment type="caution">
    <text evidence="8">The sequence shown here is derived from an EMBL/GenBank/DDBJ whole genome shotgun (WGS) entry which is preliminary data.</text>
</comment>
<keyword evidence="2" id="KW-0507">mRNA processing</keyword>
<evidence type="ECO:0000313" key="8">
    <source>
        <dbReference type="EMBL" id="KAK8523545.1"/>
    </source>
</evidence>
<organism evidence="8 9">
    <name type="scientific">Hibiscus sabdariffa</name>
    <name type="common">roselle</name>
    <dbReference type="NCBI Taxonomy" id="183260"/>
    <lineage>
        <taxon>Eukaryota</taxon>
        <taxon>Viridiplantae</taxon>
        <taxon>Streptophyta</taxon>
        <taxon>Embryophyta</taxon>
        <taxon>Tracheophyta</taxon>
        <taxon>Spermatophyta</taxon>
        <taxon>Magnoliopsida</taxon>
        <taxon>eudicotyledons</taxon>
        <taxon>Gunneridae</taxon>
        <taxon>Pentapetalae</taxon>
        <taxon>rosids</taxon>
        <taxon>malvids</taxon>
        <taxon>Malvales</taxon>
        <taxon>Malvaceae</taxon>
        <taxon>Malvoideae</taxon>
        <taxon>Hibiscus</taxon>
    </lineage>
</organism>
<dbReference type="PANTHER" id="PTHR48028:SF4">
    <property type="entry name" value="SC35-LIKE SPLICING FACTOR"/>
    <property type="match status" value="1"/>
</dbReference>
<keyword evidence="3 6" id="KW-0694">RNA-binding</keyword>
<dbReference type="InterPro" id="IPR035979">
    <property type="entry name" value="RBD_domain_sf"/>
</dbReference>
<proteinExistence type="predicted"/>
<feature type="domain" description="RRM" evidence="7">
    <location>
        <begin position="35"/>
        <end position="115"/>
    </location>
</feature>
<dbReference type="InterPro" id="IPR000504">
    <property type="entry name" value="RRM_dom"/>
</dbReference>
<dbReference type="PROSITE" id="PS50102">
    <property type="entry name" value="RRM"/>
    <property type="match status" value="1"/>
</dbReference>
<accession>A0ABR2CWI5</accession>
<keyword evidence="9" id="KW-1185">Reference proteome</keyword>
<dbReference type="Gene3D" id="3.30.70.330">
    <property type="match status" value="1"/>
</dbReference>
<dbReference type="InterPro" id="IPR051106">
    <property type="entry name" value="RNA-bind/splicing_reg"/>
</dbReference>
<gene>
    <name evidence="8" type="ORF">V6N12_048063</name>
</gene>
<dbReference type="InterPro" id="IPR012677">
    <property type="entry name" value="Nucleotide-bd_a/b_plait_sf"/>
</dbReference>
<dbReference type="EMBL" id="JBBPBM010000043">
    <property type="protein sequence ID" value="KAK8523545.1"/>
    <property type="molecule type" value="Genomic_DNA"/>
</dbReference>
<dbReference type="SUPFAM" id="SSF54928">
    <property type="entry name" value="RNA-binding domain, RBD"/>
    <property type="match status" value="1"/>
</dbReference>
<comment type="subcellular location">
    <subcellularLocation>
        <location evidence="1">Nucleus</location>
    </subcellularLocation>
</comment>
<evidence type="ECO:0000256" key="2">
    <source>
        <dbReference type="ARBA" id="ARBA00022664"/>
    </source>
</evidence>